<feature type="compositionally biased region" description="Low complexity" evidence="1">
    <location>
        <begin position="29"/>
        <end position="42"/>
    </location>
</feature>
<sequence length="325" mass="34787">MAGSSSRNASSGAGATGYFNPTPYMFGTVTTTRPSPTTVSAAHRPSPAPVRPMTPTTTNDTLQGYLGRSPPDPNDTRPPIMNGGYPDNTTPVNTRWTAGELSHRYASMHPSMWGRGILSLSGRIATHMGDTARVTTMLAWHTCVALGPDQRQVLSHQYALFFRATVQLFSITDLFTHIVQTGGYPVGCAPMEHYPYLTDNVTIFLVAAWFAQHGIVPGTPDVRALEEFARARRNITSGIEDLNNETWDEEPRSAAAAQLMAIPPWADIQHAPTRPGATPASDPGISASIHAPMDEDKDPEDEPPAPPPAPSPDAGPAQEDPAVAS</sequence>
<accession>A0AAD6WZ57</accession>
<evidence type="ECO:0000256" key="1">
    <source>
        <dbReference type="SAM" id="MobiDB-lite"/>
    </source>
</evidence>
<feature type="region of interest" description="Disordered" evidence="1">
    <location>
        <begin position="1"/>
        <end position="20"/>
    </location>
</feature>
<feature type="region of interest" description="Disordered" evidence="1">
    <location>
        <begin position="29"/>
        <end position="78"/>
    </location>
</feature>
<proteinExistence type="predicted"/>
<feature type="compositionally biased region" description="Low complexity" evidence="1">
    <location>
        <begin position="1"/>
        <end position="17"/>
    </location>
</feature>
<evidence type="ECO:0000313" key="2">
    <source>
        <dbReference type="EMBL" id="KAJ7026319.1"/>
    </source>
</evidence>
<protein>
    <submittedName>
        <fullName evidence="2">Uncharacterized protein</fullName>
    </submittedName>
</protein>
<dbReference type="Proteomes" id="UP001218188">
    <property type="component" value="Unassembled WGS sequence"/>
</dbReference>
<organism evidence="2 3">
    <name type="scientific">Mycena alexandri</name>
    <dbReference type="NCBI Taxonomy" id="1745969"/>
    <lineage>
        <taxon>Eukaryota</taxon>
        <taxon>Fungi</taxon>
        <taxon>Dikarya</taxon>
        <taxon>Basidiomycota</taxon>
        <taxon>Agaricomycotina</taxon>
        <taxon>Agaricomycetes</taxon>
        <taxon>Agaricomycetidae</taxon>
        <taxon>Agaricales</taxon>
        <taxon>Marasmiineae</taxon>
        <taxon>Mycenaceae</taxon>
        <taxon>Mycena</taxon>
    </lineage>
</organism>
<dbReference type="EMBL" id="JARJCM010000140">
    <property type="protein sequence ID" value="KAJ7026319.1"/>
    <property type="molecule type" value="Genomic_DNA"/>
</dbReference>
<comment type="caution">
    <text evidence="2">The sequence shown here is derived from an EMBL/GenBank/DDBJ whole genome shotgun (WGS) entry which is preliminary data.</text>
</comment>
<gene>
    <name evidence="2" type="ORF">C8F04DRAFT_1190638</name>
</gene>
<keyword evidence="3" id="KW-1185">Reference proteome</keyword>
<evidence type="ECO:0000313" key="3">
    <source>
        <dbReference type="Proteomes" id="UP001218188"/>
    </source>
</evidence>
<dbReference type="AlphaFoldDB" id="A0AAD6WZ57"/>
<name>A0AAD6WZ57_9AGAR</name>
<reference evidence="2" key="1">
    <citation type="submission" date="2023-03" db="EMBL/GenBank/DDBJ databases">
        <title>Massive genome expansion in bonnet fungi (Mycena s.s.) driven by repeated elements and novel gene families across ecological guilds.</title>
        <authorList>
            <consortium name="Lawrence Berkeley National Laboratory"/>
            <person name="Harder C.B."/>
            <person name="Miyauchi S."/>
            <person name="Viragh M."/>
            <person name="Kuo A."/>
            <person name="Thoen E."/>
            <person name="Andreopoulos B."/>
            <person name="Lu D."/>
            <person name="Skrede I."/>
            <person name="Drula E."/>
            <person name="Henrissat B."/>
            <person name="Morin E."/>
            <person name="Kohler A."/>
            <person name="Barry K."/>
            <person name="LaButti K."/>
            <person name="Morin E."/>
            <person name="Salamov A."/>
            <person name="Lipzen A."/>
            <person name="Mereny Z."/>
            <person name="Hegedus B."/>
            <person name="Baldrian P."/>
            <person name="Stursova M."/>
            <person name="Weitz H."/>
            <person name="Taylor A."/>
            <person name="Grigoriev I.V."/>
            <person name="Nagy L.G."/>
            <person name="Martin F."/>
            <person name="Kauserud H."/>
        </authorList>
    </citation>
    <scope>NUCLEOTIDE SEQUENCE</scope>
    <source>
        <strain evidence="2">CBHHK200</strain>
    </source>
</reference>
<feature type="compositionally biased region" description="Pro residues" evidence="1">
    <location>
        <begin position="304"/>
        <end position="313"/>
    </location>
</feature>
<feature type="region of interest" description="Disordered" evidence="1">
    <location>
        <begin position="268"/>
        <end position="325"/>
    </location>
</feature>